<organism evidence="1 2">
    <name type="scientific">Thelephora ganbajun</name>
    <name type="common">Ganba fungus</name>
    <dbReference type="NCBI Taxonomy" id="370292"/>
    <lineage>
        <taxon>Eukaryota</taxon>
        <taxon>Fungi</taxon>
        <taxon>Dikarya</taxon>
        <taxon>Basidiomycota</taxon>
        <taxon>Agaricomycotina</taxon>
        <taxon>Agaricomycetes</taxon>
        <taxon>Thelephorales</taxon>
        <taxon>Thelephoraceae</taxon>
        <taxon>Thelephora</taxon>
    </lineage>
</organism>
<sequence length="166" mass="17987">RELRSICGTRATLPTSYTLSTDQLSINPDPFASGGFGDVYRGTLNGSRVCVKRARVSARDDPQEADKAFCKEAVMWKRLNHPNVLPLLGVTIAPFQLISNWMSGGNLPEYIEKHSDADRIGLAGLCDVAKGLCYLHSCNVVHGDLKGSNVLVDDSSHARIADFALA</sequence>
<proteinExistence type="predicted"/>
<evidence type="ECO:0000313" key="2">
    <source>
        <dbReference type="Proteomes" id="UP000886501"/>
    </source>
</evidence>
<evidence type="ECO:0000313" key="1">
    <source>
        <dbReference type="EMBL" id="KAF9642056.1"/>
    </source>
</evidence>
<feature type="non-terminal residue" evidence="1">
    <location>
        <position position="166"/>
    </location>
</feature>
<keyword evidence="2" id="KW-1185">Reference proteome</keyword>
<dbReference type="EMBL" id="MU118733">
    <property type="protein sequence ID" value="KAF9642056.1"/>
    <property type="molecule type" value="Genomic_DNA"/>
</dbReference>
<name>A0ACB6YXA1_THEGA</name>
<protein>
    <submittedName>
        <fullName evidence="1">Kinase-like protein</fullName>
    </submittedName>
</protein>
<accession>A0ACB6YXA1</accession>
<gene>
    <name evidence="1" type="ORF">BDM02DRAFT_3066392</name>
</gene>
<reference evidence="1" key="1">
    <citation type="submission" date="2019-10" db="EMBL/GenBank/DDBJ databases">
        <authorList>
            <consortium name="DOE Joint Genome Institute"/>
            <person name="Kuo A."/>
            <person name="Miyauchi S."/>
            <person name="Kiss E."/>
            <person name="Drula E."/>
            <person name="Kohler A."/>
            <person name="Sanchez-Garcia M."/>
            <person name="Andreopoulos B."/>
            <person name="Barry K.W."/>
            <person name="Bonito G."/>
            <person name="Buee M."/>
            <person name="Carver A."/>
            <person name="Chen C."/>
            <person name="Cichocki N."/>
            <person name="Clum A."/>
            <person name="Culley D."/>
            <person name="Crous P.W."/>
            <person name="Fauchery L."/>
            <person name="Girlanda M."/>
            <person name="Hayes R."/>
            <person name="Keri Z."/>
            <person name="Labutti K."/>
            <person name="Lipzen A."/>
            <person name="Lombard V."/>
            <person name="Magnuson J."/>
            <person name="Maillard F."/>
            <person name="Morin E."/>
            <person name="Murat C."/>
            <person name="Nolan M."/>
            <person name="Ohm R."/>
            <person name="Pangilinan J."/>
            <person name="Pereira M."/>
            <person name="Perotto S."/>
            <person name="Peter M."/>
            <person name="Riley R."/>
            <person name="Sitrit Y."/>
            <person name="Stielow B."/>
            <person name="Szollosi G."/>
            <person name="Zifcakova L."/>
            <person name="Stursova M."/>
            <person name="Spatafora J.W."/>
            <person name="Tedersoo L."/>
            <person name="Vaario L.-M."/>
            <person name="Yamada A."/>
            <person name="Yan M."/>
            <person name="Wang P."/>
            <person name="Xu J."/>
            <person name="Bruns T."/>
            <person name="Baldrian P."/>
            <person name="Vilgalys R."/>
            <person name="Henrissat B."/>
            <person name="Grigoriev I.V."/>
            <person name="Hibbett D."/>
            <person name="Nagy L.G."/>
            <person name="Martin F.M."/>
        </authorList>
    </citation>
    <scope>NUCLEOTIDE SEQUENCE</scope>
    <source>
        <strain evidence="1">P2</strain>
    </source>
</reference>
<feature type="non-terminal residue" evidence="1">
    <location>
        <position position="1"/>
    </location>
</feature>
<reference evidence="1" key="2">
    <citation type="journal article" date="2020" name="Nat. Commun.">
        <title>Large-scale genome sequencing of mycorrhizal fungi provides insights into the early evolution of symbiotic traits.</title>
        <authorList>
            <person name="Miyauchi S."/>
            <person name="Kiss E."/>
            <person name="Kuo A."/>
            <person name="Drula E."/>
            <person name="Kohler A."/>
            <person name="Sanchez-Garcia M."/>
            <person name="Morin E."/>
            <person name="Andreopoulos B."/>
            <person name="Barry K.W."/>
            <person name="Bonito G."/>
            <person name="Buee M."/>
            <person name="Carver A."/>
            <person name="Chen C."/>
            <person name="Cichocki N."/>
            <person name="Clum A."/>
            <person name="Culley D."/>
            <person name="Crous P.W."/>
            <person name="Fauchery L."/>
            <person name="Girlanda M."/>
            <person name="Hayes R.D."/>
            <person name="Keri Z."/>
            <person name="LaButti K."/>
            <person name="Lipzen A."/>
            <person name="Lombard V."/>
            <person name="Magnuson J."/>
            <person name="Maillard F."/>
            <person name="Murat C."/>
            <person name="Nolan M."/>
            <person name="Ohm R.A."/>
            <person name="Pangilinan J."/>
            <person name="Pereira M.F."/>
            <person name="Perotto S."/>
            <person name="Peter M."/>
            <person name="Pfister S."/>
            <person name="Riley R."/>
            <person name="Sitrit Y."/>
            <person name="Stielow J.B."/>
            <person name="Szollosi G."/>
            <person name="Zifcakova L."/>
            <person name="Stursova M."/>
            <person name="Spatafora J.W."/>
            <person name="Tedersoo L."/>
            <person name="Vaario L.M."/>
            <person name="Yamada A."/>
            <person name="Yan M."/>
            <person name="Wang P."/>
            <person name="Xu J."/>
            <person name="Bruns T."/>
            <person name="Baldrian P."/>
            <person name="Vilgalys R."/>
            <person name="Dunand C."/>
            <person name="Henrissat B."/>
            <person name="Grigoriev I.V."/>
            <person name="Hibbett D."/>
            <person name="Nagy L.G."/>
            <person name="Martin F.M."/>
        </authorList>
    </citation>
    <scope>NUCLEOTIDE SEQUENCE</scope>
    <source>
        <strain evidence="1">P2</strain>
    </source>
</reference>
<comment type="caution">
    <text evidence="1">The sequence shown here is derived from an EMBL/GenBank/DDBJ whole genome shotgun (WGS) entry which is preliminary data.</text>
</comment>
<dbReference type="Proteomes" id="UP000886501">
    <property type="component" value="Unassembled WGS sequence"/>
</dbReference>